<accession>A0A975BBY3</accession>
<sequence>MKKILIIFAMITVLTMAAWGDIPLNSAYAATDTTEVTAEQPDAAEEETVIDEEEIIIDDEEVVIDDEEAVIDEEAADQGDMESKPAE</sequence>
<gene>
    <name evidence="2" type="ORF">dnl_49750</name>
</gene>
<protein>
    <submittedName>
        <fullName evidence="2">Uncharacterized protein</fullName>
    </submittedName>
</protein>
<dbReference type="AlphaFoldDB" id="A0A975BBY3"/>
<organism evidence="2 3">
    <name type="scientific">Desulfonema limicola</name>
    <dbReference type="NCBI Taxonomy" id="45656"/>
    <lineage>
        <taxon>Bacteria</taxon>
        <taxon>Pseudomonadati</taxon>
        <taxon>Thermodesulfobacteriota</taxon>
        <taxon>Desulfobacteria</taxon>
        <taxon>Desulfobacterales</taxon>
        <taxon>Desulfococcaceae</taxon>
        <taxon>Desulfonema</taxon>
    </lineage>
</organism>
<keyword evidence="3" id="KW-1185">Reference proteome</keyword>
<name>A0A975BBY3_9BACT</name>
<feature type="signal peptide" evidence="1">
    <location>
        <begin position="1"/>
        <end position="20"/>
    </location>
</feature>
<evidence type="ECO:0000256" key="1">
    <source>
        <dbReference type="SAM" id="SignalP"/>
    </source>
</evidence>
<dbReference type="RefSeq" id="WP_207688508.1">
    <property type="nucleotide sequence ID" value="NZ_CP061799.1"/>
</dbReference>
<evidence type="ECO:0000313" key="3">
    <source>
        <dbReference type="Proteomes" id="UP000663720"/>
    </source>
</evidence>
<dbReference type="KEGG" id="dli:dnl_49750"/>
<dbReference type="Proteomes" id="UP000663720">
    <property type="component" value="Chromosome"/>
</dbReference>
<feature type="chain" id="PRO_5036870132" evidence="1">
    <location>
        <begin position="21"/>
        <end position="87"/>
    </location>
</feature>
<dbReference type="EMBL" id="CP061799">
    <property type="protein sequence ID" value="QTA82597.1"/>
    <property type="molecule type" value="Genomic_DNA"/>
</dbReference>
<keyword evidence="1" id="KW-0732">Signal</keyword>
<evidence type="ECO:0000313" key="2">
    <source>
        <dbReference type="EMBL" id="QTA82597.1"/>
    </source>
</evidence>
<proteinExistence type="predicted"/>
<reference evidence="2" key="1">
    <citation type="journal article" date="2021" name="Microb. Physiol.">
        <title>Proteogenomic Insights into the Physiology of Marine, Sulfate-Reducing, Filamentous Desulfonema limicola and Desulfonema magnum.</title>
        <authorList>
            <person name="Schnaars V."/>
            <person name="Wohlbrand L."/>
            <person name="Scheve S."/>
            <person name="Hinrichs C."/>
            <person name="Reinhardt R."/>
            <person name="Rabus R."/>
        </authorList>
    </citation>
    <scope>NUCLEOTIDE SEQUENCE</scope>
    <source>
        <strain evidence="2">5ac10</strain>
    </source>
</reference>